<keyword evidence="8" id="KW-0547">Nucleotide-binding</keyword>
<gene>
    <name evidence="15" type="primary">WNK4</name>
    <name evidence="15" type="ORF">A306_00011923</name>
</gene>
<dbReference type="InterPro" id="IPR056865">
    <property type="entry name" value="CCTL2_WNK"/>
</dbReference>
<dbReference type="InterPro" id="IPR011009">
    <property type="entry name" value="Kinase-like_dom_sf"/>
</dbReference>
<feature type="region of interest" description="Disordered" evidence="13">
    <location>
        <begin position="569"/>
        <end position="810"/>
    </location>
</feature>
<comment type="catalytic activity">
    <reaction evidence="11">
        <text>L-threonyl-[protein] + ATP = O-phospho-L-threonyl-[protein] + ADP + H(+)</text>
        <dbReference type="Rhea" id="RHEA:46608"/>
        <dbReference type="Rhea" id="RHEA-COMP:11060"/>
        <dbReference type="Rhea" id="RHEA-COMP:11605"/>
        <dbReference type="ChEBI" id="CHEBI:15378"/>
        <dbReference type="ChEBI" id="CHEBI:30013"/>
        <dbReference type="ChEBI" id="CHEBI:30616"/>
        <dbReference type="ChEBI" id="CHEBI:61977"/>
        <dbReference type="ChEBI" id="CHEBI:456216"/>
        <dbReference type="EC" id="2.7.11.1"/>
    </reaction>
</comment>
<dbReference type="Proteomes" id="UP000053872">
    <property type="component" value="Unassembled WGS sequence"/>
</dbReference>
<dbReference type="Pfam" id="PF24889">
    <property type="entry name" value="CCTL2_WNK"/>
    <property type="match status" value="1"/>
</dbReference>
<keyword evidence="5" id="KW-0723">Serine/threonine-protein kinase</keyword>
<dbReference type="STRING" id="8932.A0A2I0LN87"/>
<feature type="region of interest" description="Disordered" evidence="13">
    <location>
        <begin position="322"/>
        <end position="375"/>
    </location>
</feature>
<evidence type="ECO:0000256" key="12">
    <source>
        <dbReference type="ARBA" id="ARBA00048679"/>
    </source>
</evidence>
<feature type="compositionally biased region" description="Pro residues" evidence="13">
    <location>
        <begin position="344"/>
        <end position="353"/>
    </location>
</feature>
<dbReference type="InterPro" id="IPR000719">
    <property type="entry name" value="Prot_kinase_dom"/>
</dbReference>
<dbReference type="EC" id="2.7.11.1" evidence="3"/>
<feature type="compositionally biased region" description="Low complexity" evidence="13">
    <location>
        <begin position="742"/>
        <end position="751"/>
    </location>
</feature>
<organism evidence="15 16">
    <name type="scientific">Columba livia</name>
    <name type="common">Rock dove</name>
    <dbReference type="NCBI Taxonomy" id="8932"/>
    <lineage>
        <taxon>Eukaryota</taxon>
        <taxon>Metazoa</taxon>
        <taxon>Chordata</taxon>
        <taxon>Craniata</taxon>
        <taxon>Vertebrata</taxon>
        <taxon>Euteleostomi</taxon>
        <taxon>Archelosauria</taxon>
        <taxon>Archosauria</taxon>
        <taxon>Dinosauria</taxon>
        <taxon>Saurischia</taxon>
        <taxon>Theropoda</taxon>
        <taxon>Coelurosauria</taxon>
        <taxon>Aves</taxon>
        <taxon>Neognathae</taxon>
        <taxon>Neoaves</taxon>
        <taxon>Columbimorphae</taxon>
        <taxon>Columbiformes</taxon>
        <taxon>Columbidae</taxon>
        <taxon>Columba</taxon>
    </lineage>
</organism>
<evidence type="ECO:0000256" key="2">
    <source>
        <dbReference type="ARBA" id="ARBA00004496"/>
    </source>
</evidence>
<protein>
    <recommendedName>
        <fullName evidence="3">non-specific serine/threonine protein kinase</fullName>
        <ecNumber evidence="3">2.7.11.1</ecNumber>
    </recommendedName>
</protein>
<evidence type="ECO:0000313" key="15">
    <source>
        <dbReference type="EMBL" id="PKK18904.1"/>
    </source>
</evidence>
<sequence length="910" mass="99670">MALPRTRKLSKTERQRFSEEVEMLKGLQHPNIVRFYDSWKSSVKGQICIVLVTELMTSGTLKTYLKRFKEMKLKVLQRWSRQILKGLHFLHTRSPPIIHRDLKCDNIFITGPTGSVKIGDLGLATLKRASFAKSVIGTPEFMAPEMYEEKYDEAVDVYAFGMCMLEMATSEYPYSECQNAAQIYRKVTSGLKPSSFYKVKVPELKEIIEGCIRMDKNERYTIQDLLEHSFFQEDTGVHVELAEEDDGVKSALKLWLRMDDTKKLHGKYKDNNAIEFLFELYKDVAEEVAQEMVVLGFVCEADYKLVAKAVRDRVVAIKRKREKLKRARDTRSPAEPEQEELKSPLPPGAPTPVTPSSGDFSSTFPPEPEEPEADQHQHFAYRHTSYSSATSDCETDGYLSSSGFLDDPLCHPQISDKNDRVVECQLQTYNNKMVTFKFDLDGDNPEEIAAVMVHNEFILKSERDGFIQRIRDIIHRVETLLRKDGHGATDLPDSPEAERGPGSRVDLQLQELSRSISSSSSLSGMPVPLRSPSRPPRPWGGWVMSLAEPRGCRGDTRPASAVTRAADLGCTSPSLSIPSPVLPTLSSSPLENDPTSPTEPPAVPELQQPLPGPPAGTSSGTSIPLRSPPRHGRSLAATGVWGLVESPSPDPASMAKPPPAHGGTLESVGADVPSAGGAVPFPPPAPAPLSPMGSEDMGSPLPPLSVSAPGSPESGVVSMGRASQEAKPQILGRFRVTPTKDPVVTSPAPGSGSPPPAAPDTGDTSSSDSDSALETVAQDPEAEEATVAPVESDRDVPVEDEGAETMPQAVLSQVWLSRNLSYPSSDDSESEDEEIWEELQNLRQNRQRRLSKGSFNPSRRNSLQRLELAQPPGIMRRNSLSGSSTGSQEQRPSKGVTFADDVARMPTGQE</sequence>
<dbReference type="AlphaFoldDB" id="A0A2I0LN87"/>
<dbReference type="PROSITE" id="PS50011">
    <property type="entry name" value="PROTEIN_KINASE_DOM"/>
    <property type="match status" value="1"/>
</dbReference>
<feature type="compositionally biased region" description="Low complexity" evidence="13">
    <location>
        <begin position="759"/>
        <end position="770"/>
    </location>
</feature>
<evidence type="ECO:0000256" key="5">
    <source>
        <dbReference type="ARBA" id="ARBA00022527"/>
    </source>
</evidence>
<dbReference type="InterPro" id="IPR050588">
    <property type="entry name" value="WNK_Ser-Thr_kinase"/>
</dbReference>
<evidence type="ECO:0000256" key="8">
    <source>
        <dbReference type="ARBA" id="ARBA00022741"/>
    </source>
</evidence>
<dbReference type="SMART" id="SM00220">
    <property type="entry name" value="S_TKc"/>
    <property type="match status" value="1"/>
</dbReference>
<evidence type="ECO:0000256" key="3">
    <source>
        <dbReference type="ARBA" id="ARBA00012513"/>
    </source>
</evidence>
<dbReference type="Gene3D" id="3.10.20.90">
    <property type="entry name" value="Phosphatidylinositol 3-kinase Catalytic Subunit, Chain A, domain 1"/>
    <property type="match status" value="2"/>
</dbReference>
<feature type="compositionally biased region" description="Polar residues" evidence="13">
    <location>
        <begin position="878"/>
        <end position="890"/>
    </location>
</feature>
<keyword evidence="9 15" id="KW-0418">Kinase</keyword>
<feature type="region of interest" description="Disordered" evidence="13">
    <location>
        <begin position="485"/>
        <end position="504"/>
    </location>
</feature>
<comment type="cofactor">
    <cofactor evidence="1">
        <name>Mg(2+)</name>
        <dbReference type="ChEBI" id="CHEBI:18420"/>
    </cofactor>
</comment>
<dbReference type="InParanoid" id="A0A2I0LN87"/>
<feature type="compositionally biased region" description="Low complexity" evidence="13">
    <location>
        <begin position="572"/>
        <end position="590"/>
    </location>
</feature>
<keyword evidence="7" id="KW-0808">Transferase</keyword>
<proteinExistence type="predicted"/>
<evidence type="ECO:0000256" key="11">
    <source>
        <dbReference type="ARBA" id="ARBA00047899"/>
    </source>
</evidence>
<keyword evidence="10" id="KW-0067">ATP-binding</keyword>
<feature type="compositionally biased region" description="Low complexity" evidence="13">
    <location>
        <begin position="513"/>
        <end position="532"/>
    </location>
</feature>
<feature type="region of interest" description="Disordered" evidence="13">
    <location>
        <begin position="846"/>
        <end position="910"/>
    </location>
</feature>
<dbReference type="Gene3D" id="3.30.200.20">
    <property type="entry name" value="Phosphorylase Kinase, domain 1"/>
    <property type="match status" value="1"/>
</dbReference>
<dbReference type="FunFam" id="1.10.510.10:FF:000006">
    <property type="entry name" value="Serine/threonine-protein kinase WNK1 isoform 2"/>
    <property type="match status" value="1"/>
</dbReference>
<feature type="compositionally biased region" description="Basic and acidic residues" evidence="13">
    <location>
        <begin position="327"/>
        <end position="342"/>
    </location>
</feature>
<dbReference type="PROSITE" id="PS00108">
    <property type="entry name" value="PROTEIN_KINASE_ST"/>
    <property type="match status" value="1"/>
</dbReference>
<comment type="subcellular location">
    <subcellularLocation>
        <location evidence="2">Cytoplasm</location>
    </subcellularLocation>
</comment>
<dbReference type="GO" id="GO:0005737">
    <property type="term" value="C:cytoplasm"/>
    <property type="evidence" value="ECO:0007669"/>
    <property type="project" value="UniProtKB-SubCell"/>
</dbReference>
<dbReference type="InterPro" id="IPR008271">
    <property type="entry name" value="Ser/Thr_kinase_AS"/>
</dbReference>
<feature type="region of interest" description="Disordered" evidence="13">
    <location>
        <begin position="513"/>
        <end position="542"/>
    </location>
</feature>
<feature type="compositionally biased region" description="Pro residues" evidence="13">
    <location>
        <begin position="680"/>
        <end position="689"/>
    </location>
</feature>
<dbReference type="InterPro" id="IPR024678">
    <property type="entry name" value="Kinase_OSR1/WNK_CCT"/>
</dbReference>
<dbReference type="PANTHER" id="PTHR13902">
    <property type="entry name" value="SERINE/THREONINE-PROTEIN KINASE WNK WITH NO LYSINE -RELATED"/>
    <property type="match status" value="1"/>
</dbReference>
<evidence type="ECO:0000256" key="13">
    <source>
        <dbReference type="SAM" id="MobiDB-lite"/>
    </source>
</evidence>
<feature type="domain" description="Protein kinase" evidence="14">
    <location>
        <begin position="1"/>
        <end position="231"/>
    </location>
</feature>
<comment type="catalytic activity">
    <reaction evidence="12">
        <text>L-seryl-[protein] + ATP = O-phospho-L-seryl-[protein] + ADP + H(+)</text>
        <dbReference type="Rhea" id="RHEA:17989"/>
        <dbReference type="Rhea" id="RHEA-COMP:9863"/>
        <dbReference type="Rhea" id="RHEA-COMP:11604"/>
        <dbReference type="ChEBI" id="CHEBI:15378"/>
        <dbReference type="ChEBI" id="CHEBI:29999"/>
        <dbReference type="ChEBI" id="CHEBI:30616"/>
        <dbReference type="ChEBI" id="CHEBI:83421"/>
        <dbReference type="ChEBI" id="CHEBI:456216"/>
        <dbReference type="EC" id="2.7.11.1"/>
    </reaction>
</comment>
<keyword evidence="4" id="KW-0963">Cytoplasm</keyword>
<dbReference type="SUPFAM" id="SSF56112">
    <property type="entry name" value="Protein kinase-like (PK-like)"/>
    <property type="match status" value="1"/>
</dbReference>
<evidence type="ECO:0000313" key="16">
    <source>
        <dbReference type="Proteomes" id="UP000053872"/>
    </source>
</evidence>
<evidence type="ECO:0000256" key="4">
    <source>
        <dbReference type="ARBA" id="ARBA00022490"/>
    </source>
</evidence>
<dbReference type="FunFam" id="3.30.200.20:FF:000494">
    <property type="entry name" value="serine/threonine-protein kinase WNK2 isoform X2"/>
    <property type="match status" value="1"/>
</dbReference>
<evidence type="ECO:0000256" key="1">
    <source>
        <dbReference type="ARBA" id="ARBA00001946"/>
    </source>
</evidence>
<dbReference type="Pfam" id="PF00069">
    <property type="entry name" value="Pkinase"/>
    <property type="match status" value="1"/>
</dbReference>
<dbReference type="Gene3D" id="1.10.510.10">
    <property type="entry name" value="Transferase(Phosphotransferase) domain 1"/>
    <property type="match status" value="1"/>
</dbReference>
<dbReference type="GO" id="GO:0004674">
    <property type="term" value="F:protein serine/threonine kinase activity"/>
    <property type="evidence" value="ECO:0007669"/>
    <property type="project" value="UniProtKB-KW"/>
</dbReference>
<evidence type="ECO:0000256" key="9">
    <source>
        <dbReference type="ARBA" id="ARBA00022777"/>
    </source>
</evidence>
<dbReference type="GO" id="GO:0005524">
    <property type="term" value="F:ATP binding"/>
    <property type="evidence" value="ECO:0007669"/>
    <property type="project" value="UniProtKB-KW"/>
</dbReference>
<dbReference type="FunFam" id="3.10.20.90:FF:000007">
    <property type="entry name" value="Serine/threonine-protein kinase WNK1 isoform 1"/>
    <property type="match status" value="1"/>
</dbReference>
<keyword evidence="6" id="KW-0597">Phosphoprotein</keyword>
<evidence type="ECO:0000256" key="10">
    <source>
        <dbReference type="ARBA" id="ARBA00022840"/>
    </source>
</evidence>
<comment type="caution">
    <text evidence="15">The sequence shown here is derived from an EMBL/GenBank/DDBJ whole genome shotgun (WGS) entry which is preliminary data.</text>
</comment>
<feature type="compositionally biased region" description="Polar residues" evidence="13">
    <location>
        <begin position="853"/>
        <end position="864"/>
    </location>
</feature>
<keyword evidence="16" id="KW-1185">Reference proteome</keyword>
<dbReference type="Pfam" id="PF12202">
    <property type="entry name" value="OSR1_C"/>
    <property type="match status" value="1"/>
</dbReference>
<dbReference type="EMBL" id="AKCR02000175">
    <property type="protein sequence ID" value="PKK18904.1"/>
    <property type="molecule type" value="Genomic_DNA"/>
</dbReference>
<reference evidence="15 16" key="1">
    <citation type="journal article" date="2013" name="Science">
        <title>Genomic diversity and evolution of the head crest in the rock pigeon.</title>
        <authorList>
            <person name="Shapiro M.D."/>
            <person name="Kronenberg Z."/>
            <person name="Li C."/>
            <person name="Domyan E.T."/>
            <person name="Pan H."/>
            <person name="Campbell M."/>
            <person name="Tan H."/>
            <person name="Huff C.D."/>
            <person name="Hu H."/>
            <person name="Vickrey A.I."/>
            <person name="Nielsen S.C."/>
            <person name="Stringham S.A."/>
            <person name="Hu H."/>
            <person name="Willerslev E."/>
            <person name="Gilbert M.T."/>
            <person name="Yandell M."/>
            <person name="Zhang G."/>
            <person name="Wang J."/>
        </authorList>
    </citation>
    <scope>NUCLEOTIDE SEQUENCE [LARGE SCALE GENOMIC DNA]</scope>
    <source>
        <tissue evidence="15">Blood</tissue>
    </source>
</reference>
<evidence type="ECO:0000259" key="14">
    <source>
        <dbReference type="PROSITE" id="PS50011"/>
    </source>
</evidence>
<evidence type="ECO:0000256" key="7">
    <source>
        <dbReference type="ARBA" id="ARBA00022679"/>
    </source>
</evidence>
<evidence type="ECO:0000256" key="6">
    <source>
        <dbReference type="ARBA" id="ARBA00022553"/>
    </source>
</evidence>
<name>A0A2I0LN87_COLLI</name>
<accession>A0A2I0LN87</accession>